<comment type="caution">
    <text evidence="12">The sequence shown here is derived from an EMBL/GenBank/DDBJ whole genome shotgun (WGS) entry which is preliminary data.</text>
</comment>
<evidence type="ECO:0000259" key="11">
    <source>
        <dbReference type="PROSITE" id="PS50928"/>
    </source>
</evidence>
<sequence length="280" mass="30907">MTAPRPHRLRPGQILSHLVLLVLGFLFLFPFYVMVLTSLRSPAELFTPTFRWLPAQFVGLQYYIQALTEVPTLTFLKNGAIIAGGILIVQVLTAIPCAYALAKFEFRGRDTLFAVVLFSLTVPIQAPALPLYLGLNAIGALDTYFAAMAPFFLSVFAIFLFRQTFRSFPDEIIQAARIDGMSEWGILWTIVVPGSFPAIAAFAVFSVTTHWNDLYWPLIVLRSNDLMTPPLGLAYFADSESGANYGALMATSVLLSAPLLVGFLLAQRQFIRGITMTGVK</sequence>
<feature type="transmembrane region" description="Helical" evidence="9">
    <location>
        <begin position="14"/>
        <end position="35"/>
    </location>
</feature>
<name>A0A421BLD5_9RHOB</name>
<dbReference type="PROSITE" id="PS50928">
    <property type="entry name" value="ABC_TM1"/>
    <property type="match status" value="1"/>
</dbReference>
<dbReference type="RefSeq" id="WP_121534250.1">
    <property type="nucleotide sequence ID" value="NZ_RCHI01000014.1"/>
</dbReference>
<dbReference type="Pfam" id="PF00528">
    <property type="entry name" value="BPD_transp_1"/>
    <property type="match status" value="1"/>
</dbReference>
<evidence type="ECO:0000313" key="13">
    <source>
        <dbReference type="Proteomes" id="UP000279673"/>
    </source>
</evidence>
<evidence type="ECO:0000256" key="5">
    <source>
        <dbReference type="ARBA" id="ARBA00022475"/>
    </source>
</evidence>
<evidence type="ECO:0000256" key="1">
    <source>
        <dbReference type="ARBA" id="ARBA00004651"/>
    </source>
</evidence>
<accession>A0A421BLD5</accession>
<feature type="transmembrane region" description="Helical" evidence="9">
    <location>
        <begin position="245"/>
        <end position="266"/>
    </location>
</feature>
<keyword evidence="10" id="KW-0997">Cell inner membrane</keyword>
<keyword evidence="6 9" id="KW-0812">Transmembrane</keyword>
<evidence type="ECO:0000313" key="12">
    <source>
        <dbReference type="EMBL" id="RLL63751.1"/>
    </source>
</evidence>
<evidence type="ECO:0000256" key="8">
    <source>
        <dbReference type="ARBA" id="ARBA00023136"/>
    </source>
</evidence>
<evidence type="ECO:0000256" key="10">
    <source>
        <dbReference type="RuleBase" id="RU363056"/>
    </source>
</evidence>
<comment type="function">
    <text evidence="10">Part of the ABC transporter complex UgpBAEC involved in sn-glycerol-3-phosphate (G3P) import. Probably responsible for the translocation of the substrate across the membrane.</text>
</comment>
<keyword evidence="7 9" id="KW-1133">Transmembrane helix</keyword>
<feature type="transmembrane region" description="Helical" evidence="9">
    <location>
        <begin position="80"/>
        <end position="101"/>
    </location>
</feature>
<evidence type="ECO:0000256" key="4">
    <source>
        <dbReference type="ARBA" id="ARBA00022448"/>
    </source>
</evidence>
<dbReference type="Proteomes" id="UP000279673">
    <property type="component" value="Unassembled WGS sequence"/>
</dbReference>
<dbReference type="InterPro" id="IPR000515">
    <property type="entry name" value="MetI-like"/>
</dbReference>
<organism evidence="12 13">
    <name type="scientific">Paenirhodobacter hankyongi</name>
    <dbReference type="NCBI Taxonomy" id="2294033"/>
    <lineage>
        <taxon>Bacteria</taxon>
        <taxon>Pseudomonadati</taxon>
        <taxon>Pseudomonadota</taxon>
        <taxon>Alphaproteobacteria</taxon>
        <taxon>Rhodobacterales</taxon>
        <taxon>Rhodobacter group</taxon>
        <taxon>Paenirhodobacter</taxon>
    </lineage>
</organism>
<gene>
    <name evidence="10" type="primary">ugpE</name>
    <name evidence="12" type="ORF">DYS74_13665</name>
</gene>
<comment type="similarity">
    <text evidence="9">Belongs to the binding-protein-dependent transport system permease family.</text>
</comment>
<dbReference type="AlphaFoldDB" id="A0A421BLD5"/>
<dbReference type="PANTHER" id="PTHR43744">
    <property type="entry name" value="ABC TRANSPORTER PERMEASE PROTEIN MG189-RELATED-RELATED"/>
    <property type="match status" value="1"/>
</dbReference>
<dbReference type="GO" id="GO:0005886">
    <property type="term" value="C:plasma membrane"/>
    <property type="evidence" value="ECO:0007669"/>
    <property type="project" value="UniProtKB-SubCell"/>
</dbReference>
<evidence type="ECO:0000256" key="6">
    <source>
        <dbReference type="ARBA" id="ARBA00022692"/>
    </source>
</evidence>
<comment type="subunit">
    <text evidence="2 10">The complex is composed of two ATP-binding proteins (UgpC), two transmembrane proteins (UgpA and UgpE) and a solute-binding protein (UgpB).</text>
</comment>
<reference evidence="12 13" key="1">
    <citation type="submission" date="2018-10" db="EMBL/GenBank/DDBJ databases">
        <title>Rhodobacter sp . BO-81.</title>
        <authorList>
            <person name="Im W.T."/>
        </authorList>
    </citation>
    <scope>NUCLEOTIDE SEQUENCE [LARGE SCALE GENOMIC DNA]</scope>
    <source>
        <strain evidence="12 13">BO-81</strain>
    </source>
</reference>
<evidence type="ECO:0000256" key="7">
    <source>
        <dbReference type="ARBA" id="ARBA00022989"/>
    </source>
</evidence>
<dbReference type="CDD" id="cd06261">
    <property type="entry name" value="TM_PBP2"/>
    <property type="match status" value="1"/>
</dbReference>
<feature type="transmembrane region" description="Helical" evidence="9">
    <location>
        <begin position="186"/>
        <end position="207"/>
    </location>
</feature>
<feature type="transmembrane region" description="Helical" evidence="9">
    <location>
        <begin position="113"/>
        <end position="133"/>
    </location>
</feature>
<evidence type="ECO:0000256" key="9">
    <source>
        <dbReference type="RuleBase" id="RU363032"/>
    </source>
</evidence>
<feature type="transmembrane region" description="Helical" evidence="9">
    <location>
        <begin position="145"/>
        <end position="165"/>
    </location>
</feature>
<feature type="domain" description="ABC transmembrane type-1" evidence="11">
    <location>
        <begin position="76"/>
        <end position="266"/>
    </location>
</feature>
<comment type="subcellular location">
    <subcellularLocation>
        <location evidence="10">Cell inner membrane</location>
        <topology evidence="10">Multi-pass membrane protein</topology>
    </subcellularLocation>
    <subcellularLocation>
        <location evidence="1 9">Cell membrane</location>
        <topology evidence="1 9">Multi-pass membrane protein</topology>
    </subcellularLocation>
</comment>
<dbReference type="SUPFAM" id="SSF161098">
    <property type="entry name" value="MetI-like"/>
    <property type="match status" value="1"/>
</dbReference>
<dbReference type="InterPro" id="IPR035906">
    <property type="entry name" value="MetI-like_sf"/>
</dbReference>
<protein>
    <recommendedName>
        <fullName evidence="3 10">sn-glycerol-3-phosphate transport system permease protein UgpE</fullName>
    </recommendedName>
</protein>
<keyword evidence="4 9" id="KW-0813">Transport</keyword>
<dbReference type="EMBL" id="RCHI01000014">
    <property type="protein sequence ID" value="RLL63751.1"/>
    <property type="molecule type" value="Genomic_DNA"/>
</dbReference>
<keyword evidence="8 9" id="KW-0472">Membrane</keyword>
<dbReference type="PANTHER" id="PTHR43744:SF8">
    <property type="entry name" value="SN-GLYCEROL-3-PHOSPHATE TRANSPORT SYSTEM PERMEASE PROTEIN UGPE"/>
    <property type="match status" value="1"/>
</dbReference>
<keyword evidence="5 10" id="KW-1003">Cell membrane</keyword>
<dbReference type="GO" id="GO:0055085">
    <property type="term" value="P:transmembrane transport"/>
    <property type="evidence" value="ECO:0007669"/>
    <property type="project" value="InterPro"/>
</dbReference>
<evidence type="ECO:0000256" key="3">
    <source>
        <dbReference type="ARBA" id="ARBA00020515"/>
    </source>
</evidence>
<keyword evidence="13" id="KW-1185">Reference proteome</keyword>
<evidence type="ECO:0000256" key="2">
    <source>
        <dbReference type="ARBA" id="ARBA00011557"/>
    </source>
</evidence>
<dbReference type="Gene3D" id="1.10.3720.10">
    <property type="entry name" value="MetI-like"/>
    <property type="match status" value="1"/>
</dbReference>
<proteinExistence type="inferred from homology"/>